<feature type="domain" description="Beta-lactamase-related" evidence="2">
    <location>
        <begin position="38"/>
        <end position="353"/>
    </location>
</feature>
<feature type="signal peptide" evidence="1">
    <location>
        <begin position="1"/>
        <end position="20"/>
    </location>
</feature>
<dbReference type="PANTHER" id="PTHR46825:SF7">
    <property type="entry name" value="D-ALANYL-D-ALANINE CARBOXYPEPTIDASE"/>
    <property type="match status" value="1"/>
</dbReference>
<dbReference type="Gene3D" id="3.40.710.10">
    <property type="entry name" value="DD-peptidase/beta-lactamase superfamily"/>
    <property type="match status" value="1"/>
</dbReference>
<accession>A0A6G7XBJ0</accession>
<dbReference type="SUPFAM" id="SSF56601">
    <property type="entry name" value="beta-lactamase/transpeptidase-like"/>
    <property type="match status" value="1"/>
</dbReference>
<evidence type="ECO:0000313" key="3">
    <source>
        <dbReference type="EMBL" id="QIK61923.1"/>
    </source>
</evidence>
<name>A0A6G7XBJ0_9MICO</name>
<dbReference type="Proteomes" id="UP000502677">
    <property type="component" value="Chromosome"/>
</dbReference>
<keyword evidence="4" id="KW-1185">Reference proteome</keyword>
<evidence type="ECO:0000256" key="1">
    <source>
        <dbReference type="SAM" id="SignalP"/>
    </source>
</evidence>
<dbReference type="Pfam" id="PF00144">
    <property type="entry name" value="Beta-lactamase"/>
    <property type="match status" value="1"/>
</dbReference>
<dbReference type="InterPro" id="IPR012338">
    <property type="entry name" value="Beta-lactam/transpept-like"/>
</dbReference>
<sequence length="365" mass="38714">MSLVAGTLALGIALAGCAAAPESATQTTAATPSEKQLTDTISKFLKKAGVPGASVVITGAKGEEYSGNFGDAVIDDPTTDATRFAYRSITKAFTGTVILQLVDEGKVKLDDPVSKYVDGVPNGENITIRELGNMRSGLANYSSNPKLGEMLSKDPSREPAVSELLDLSFSEPANFRPGEKYEYSNTNTLLLGEVIEKVTGKPWQDEVKSRIETSLKLSSVEYGFTDPNLDATGYEVANGKVVEALPVVAPGWLGAAGALTGTASDLATWGRALGSGSLIDKATQQERLDQFGSTEDDPKSPEYDRYGFTMGEIDGWVGHTGTGLGFQGLVMYDAKSERVIAILVNATGEDPDLPAHLFKEILPLY</sequence>
<dbReference type="PANTHER" id="PTHR46825">
    <property type="entry name" value="D-ALANYL-D-ALANINE-CARBOXYPEPTIDASE/ENDOPEPTIDASE AMPH"/>
    <property type="match status" value="1"/>
</dbReference>
<dbReference type="InterPro" id="IPR050491">
    <property type="entry name" value="AmpC-like"/>
</dbReference>
<proteinExistence type="predicted"/>
<dbReference type="EMBL" id="CP049863">
    <property type="protein sequence ID" value="QIK61923.1"/>
    <property type="molecule type" value="Genomic_DNA"/>
</dbReference>
<dbReference type="InterPro" id="IPR001466">
    <property type="entry name" value="Beta-lactam-related"/>
</dbReference>
<dbReference type="RefSeq" id="WP_166287561.1">
    <property type="nucleotide sequence ID" value="NZ_CP049863.1"/>
</dbReference>
<dbReference type="AlphaFoldDB" id="A0A6G7XBJ0"/>
<feature type="chain" id="PRO_5026313691" evidence="1">
    <location>
        <begin position="21"/>
        <end position="365"/>
    </location>
</feature>
<gene>
    <name evidence="3" type="ORF">G7068_00865</name>
</gene>
<evidence type="ECO:0000313" key="4">
    <source>
        <dbReference type="Proteomes" id="UP000502677"/>
    </source>
</evidence>
<organism evidence="3 4">
    <name type="scientific">Leucobacter viscericola</name>
    <dbReference type="NCBI Taxonomy" id="2714935"/>
    <lineage>
        <taxon>Bacteria</taxon>
        <taxon>Bacillati</taxon>
        <taxon>Actinomycetota</taxon>
        <taxon>Actinomycetes</taxon>
        <taxon>Micrococcales</taxon>
        <taxon>Microbacteriaceae</taxon>
        <taxon>Leucobacter</taxon>
    </lineage>
</organism>
<dbReference type="KEGG" id="lvi:G7068_00865"/>
<evidence type="ECO:0000259" key="2">
    <source>
        <dbReference type="Pfam" id="PF00144"/>
    </source>
</evidence>
<protein>
    <submittedName>
        <fullName evidence="3">Beta-lactamase family protein</fullName>
    </submittedName>
</protein>
<keyword evidence="1" id="KW-0732">Signal</keyword>
<reference evidence="3 4" key="1">
    <citation type="submission" date="2020-03" db="EMBL/GenBank/DDBJ databases">
        <title>Leucobacter sp. nov., isolated from beetles.</title>
        <authorList>
            <person name="Hyun D.-W."/>
            <person name="Bae J.-W."/>
        </authorList>
    </citation>
    <scope>NUCLEOTIDE SEQUENCE [LARGE SCALE GENOMIC DNA]</scope>
    <source>
        <strain evidence="3 4">HDW9C</strain>
    </source>
</reference>